<feature type="signal peptide" evidence="1">
    <location>
        <begin position="1"/>
        <end position="24"/>
    </location>
</feature>
<organism evidence="2 3">
    <name type="scientific">Bemisia tabaci</name>
    <name type="common">Sweetpotato whitefly</name>
    <name type="synonym">Aleurodes tabaci</name>
    <dbReference type="NCBI Taxonomy" id="7038"/>
    <lineage>
        <taxon>Eukaryota</taxon>
        <taxon>Metazoa</taxon>
        <taxon>Ecdysozoa</taxon>
        <taxon>Arthropoda</taxon>
        <taxon>Hexapoda</taxon>
        <taxon>Insecta</taxon>
        <taxon>Pterygota</taxon>
        <taxon>Neoptera</taxon>
        <taxon>Paraneoptera</taxon>
        <taxon>Hemiptera</taxon>
        <taxon>Sternorrhyncha</taxon>
        <taxon>Aleyrodoidea</taxon>
        <taxon>Aleyrodidae</taxon>
        <taxon>Aleyrodinae</taxon>
        <taxon>Bemisia</taxon>
    </lineage>
</organism>
<sequence>MEKEGLKVFLILLVLCIAAETVLGELTNFLGSDFERPLVRRWGGKKQITEDELQVIRNEILKIANPDTDPCCKLNGENIKGDKQFAIVPNTQCKYAFKKLLMYFNATVPDSCRATRSPKCRMNTTTNKTQCMADQHKKSSFANFMKTATGQTTLQFCTTRLTAPAQ</sequence>
<evidence type="ECO:0000313" key="3">
    <source>
        <dbReference type="Proteomes" id="UP001152759"/>
    </source>
</evidence>
<keyword evidence="1" id="KW-0732">Signal</keyword>
<dbReference type="EMBL" id="OU963864">
    <property type="protein sequence ID" value="CAH0386778.1"/>
    <property type="molecule type" value="Genomic_DNA"/>
</dbReference>
<gene>
    <name evidence="2" type="ORF">BEMITA_LOCUS5852</name>
</gene>
<dbReference type="AlphaFoldDB" id="A0A9P0A9M4"/>
<keyword evidence="3" id="KW-1185">Reference proteome</keyword>
<accession>A0A9P0A9M4</accession>
<name>A0A9P0A9M4_BEMTA</name>
<evidence type="ECO:0000313" key="2">
    <source>
        <dbReference type="EMBL" id="CAH0386778.1"/>
    </source>
</evidence>
<feature type="chain" id="PRO_5040215699" evidence="1">
    <location>
        <begin position="25"/>
        <end position="166"/>
    </location>
</feature>
<evidence type="ECO:0000256" key="1">
    <source>
        <dbReference type="SAM" id="SignalP"/>
    </source>
</evidence>
<dbReference type="Proteomes" id="UP001152759">
    <property type="component" value="Chromosome 3"/>
</dbReference>
<proteinExistence type="predicted"/>
<reference evidence="2" key="1">
    <citation type="submission" date="2021-12" db="EMBL/GenBank/DDBJ databases">
        <authorList>
            <person name="King R."/>
        </authorList>
    </citation>
    <scope>NUCLEOTIDE SEQUENCE</scope>
</reference>
<protein>
    <submittedName>
        <fullName evidence="2">Uncharacterized protein</fullName>
    </submittedName>
</protein>